<sequence>MPIDLNSKYQKLTNEIFKNFVFYIPLSIFDKEVFKNLSIDPKLVEDWFNQIIYIDDSLNFINGNNITFAICLLKSGALQNNCFQLMEYKETLSENSFNYLAENYLKQVETYTYISNQLLLHFEKNSPNKDLNTKAIFHYQNFYFNNHLDEINRITGLKPQIFNQETIVEEVTNSKIYKKFSPTFFKKEKSFKDFISHDRNLEIETIILKKYPIIKGKKLRYIIEFFVKKGILTITYGTQTELYHAMKKTFDCNIGTYPSIFGYKVNESKDSDYLRIANELEIILSDYFKTL</sequence>
<evidence type="ECO:0000313" key="1">
    <source>
        <dbReference type="EMBL" id="QYJ68282.1"/>
    </source>
</evidence>
<protein>
    <submittedName>
        <fullName evidence="1">Uncharacterized protein</fullName>
    </submittedName>
</protein>
<dbReference type="Proteomes" id="UP000825381">
    <property type="component" value="Chromosome"/>
</dbReference>
<proteinExistence type="predicted"/>
<gene>
    <name evidence="1" type="ORF">K1I41_12275</name>
</gene>
<accession>A0ABX8V717</accession>
<name>A0ABX8V717_9FLAO</name>
<dbReference type="EMBL" id="CP080429">
    <property type="protein sequence ID" value="QYJ68282.1"/>
    <property type="molecule type" value="Genomic_DNA"/>
</dbReference>
<evidence type="ECO:0000313" key="2">
    <source>
        <dbReference type="Proteomes" id="UP000825381"/>
    </source>
</evidence>
<dbReference type="RefSeq" id="WP_220640625.1">
    <property type="nucleotide sequence ID" value="NZ_CP080429.1"/>
</dbReference>
<keyword evidence="2" id="KW-1185">Reference proteome</keyword>
<reference evidence="1 2" key="1">
    <citation type="submission" date="2021-07" db="EMBL/GenBank/DDBJ databases">
        <title>Flavobacterium WSW3-B6 sp.nov, isolated from seaweed.</title>
        <authorList>
            <person name="Muhammad N."/>
            <person name="Ho H."/>
            <person name="Lee Y.-J."/>
            <person name="Nguyen T."/>
            <person name="Ho J."/>
            <person name="Kim S.-G."/>
        </authorList>
    </citation>
    <scope>NUCLEOTIDE SEQUENCE [LARGE SCALE GENOMIC DNA]</scope>
    <source>
        <strain evidence="1 2">WSW3-B6</strain>
    </source>
</reference>
<organism evidence="1 2">
    <name type="scientific">Flavobacterium litorale</name>
    <dbReference type="NCBI Taxonomy" id="2856519"/>
    <lineage>
        <taxon>Bacteria</taxon>
        <taxon>Pseudomonadati</taxon>
        <taxon>Bacteroidota</taxon>
        <taxon>Flavobacteriia</taxon>
        <taxon>Flavobacteriales</taxon>
        <taxon>Flavobacteriaceae</taxon>
        <taxon>Flavobacterium</taxon>
    </lineage>
</organism>